<protein>
    <submittedName>
        <fullName evidence="1">Uncharacterized protein</fullName>
    </submittedName>
</protein>
<dbReference type="AlphaFoldDB" id="A0A074YXW3"/>
<dbReference type="KEGG" id="ovi:T265_11737"/>
<accession>A0A074YXW3</accession>
<dbReference type="Proteomes" id="UP000054324">
    <property type="component" value="Unassembled WGS sequence"/>
</dbReference>
<sequence length="75" mass="8254">MELAWLLEEQSCAQHCSALFHSIVFSVALRQGHKAGGDSQVPAFIVAVTIRYTNATIPQWNCGNLRSIACPHDDE</sequence>
<gene>
    <name evidence="1" type="ORF">T265_11737</name>
</gene>
<dbReference type="RefSeq" id="XP_009176740.1">
    <property type="nucleotide sequence ID" value="XM_009178476.1"/>
</dbReference>
<evidence type="ECO:0000313" key="1">
    <source>
        <dbReference type="EMBL" id="KER19508.1"/>
    </source>
</evidence>
<proteinExistence type="predicted"/>
<dbReference type="GeneID" id="20325905"/>
<keyword evidence="2" id="KW-1185">Reference proteome</keyword>
<name>A0A074YXW3_OPIVI</name>
<dbReference type="EMBL" id="KL597191">
    <property type="protein sequence ID" value="KER19508.1"/>
    <property type="molecule type" value="Genomic_DNA"/>
</dbReference>
<dbReference type="CTD" id="20325905"/>
<organism evidence="1 2">
    <name type="scientific">Opisthorchis viverrini</name>
    <name type="common">Southeast Asian liver fluke</name>
    <dbReference type="NCBI Taxonomy" id="6198"/>
    <lineage>
        <taxon>Eukaryota</taxon>
        <taxon>Metazoa</taxon>
        <taxon>Spiralia</taxon>
        <taxon>Lophotrochozoa</taxon>
        <taxon>Platyhelminthes</taxon>
        <taxon>Trematoda</taxon>
        <taxon>Digenea</taxon>
        <taxon>Opisthorchiida</taxon>
        <taxon>Opisthorchiata</taxon>
        <taxon>Opisthorchiidae</taxon>
        <taxon>Opisthorchis</taxon>
    </lineage>
</organism>
<evidence type="ECO:0000313" key="2">
    <source>
        <dbReference type="Proteomes" id="UP000054324"/>
    </source>
</evidence>
<reference evidence="1 2" key="1">
    <citation type="submission" date="2013-11" db="EMBL/GenBank/DDBJ databases">
        <title>Opisthorchis viverrini - life in the bile duct.</title>
        <authorList>
            <person name="Young N.D."/>
            <person name="Nagarajan N."/>
            <person name="Lin S.J."/>
            <person name="Korhonen P.K."/>
            <person name="Jex A.R."/>
            <person name="Hall R.S."/>
            <person name="Safavi-Hemami H."/>
            <person name="Kaewkong W."/>
            <person name="Bertrand D."/>
            <person name="Gao S."/>
            <person name="Seet Q."/>
            <person name="Wongkham S."/>
            <person name="Teh B.T."/>
            <person name="Wongkham C."/>
            <person name="Intapan P.M."/>
            <person name="Maleewong W."/>
            <person name="Yang X."/>
            <person name="Hu M."/>
            <person name="Wang Z."/>
            <person name="Hofmann A."/>
            <person name="Sternberg P.W."/>
            <person name="Tan P."/>
            <person name="Wang J."/>
            <person name="Gasser R.B."/>
        </authorList>
    </citation>
    <scope>NUCLEOTIDE SEQUENCE [LARGE SCALE GENOMIC DNA]</scope>
</reference>